<dbReference type="SMART" id="SM01217">
    <property type="entry name" value="Fn3_like"/>
    <property type="match status" value="1"/>
</dbReference>
<dbReference type="InterPro" id="IPR001764">
    <property type="entry name" value="Glyco_hydro_3_N"/>
</dbReference>
<accession>A0A1V6UEL5</accession>
<proteinExistence type="inferred from homology"/>
<evidence type="ECO:0000256" key="3">
    <source>
        <dbReference type="ARBA" id="ARBA00004987"/>
    </source>
</evidence>
<keyword evidence="8" id="KW-0378">Hydrolase</keyword>
<keyword evidence="12" id="KW-0326">Glycosidase</keyword>
<evidence type="ECO:0000313" key="21">
    <source>
        <dbReference type="EMBL" id="OQE36886.1"/>
    </source>
</evidence>
<dbReference type="PANTHER" id="PTHR42715:SF28">
    <property type="entry name" value="BETA-GLUCOSIDASE L-RELATED"/>
    <property type="match status" value="1"/>
</dbReference>
<evidence type="ECO:0000256" key="5">
    <source>
        <dbReference type="ARBA" id="ARBA00012744"/>
    </source>
</evidence>
<dbReference type="PANTHER" id="PTHR42715">
    <property type="entry name" value="BETA-GLUCOSIDASE"/>
    <property type="match status" value="1"/>
</dbReference>
<dbReference type="Gene3D" id="3.20.20.300">
    <property type="entry name" value="Glycoside hydrolase, family 3, N-terminal domain"/>
    <property type="match status" value="1"/>
</dbReference>
<protein>
    <recommendedName>
        <fullName evidence="15">Probable beta-glucosidase L</fullName>
        <ecNumber evidence="5">3.2.1.21</ecNumber>
    </recommendedName>
    <alternativeName>
        <fullName evidence="16">Beta-D-glucoside glucohydrolase L</fullName>
    </alternativeName>
    <alternativeName>
        <fullName evidence="17">Cellobiase L</fullName>
    </alternativeName>
    <alternativeName>
        <fullName evidence="18">Gentiobiase L</fullName>
    </alternativeName>
</protein>
<evidence type="ECO:0000256" key="15">
    <source>
        <dbReference type="ARBA" id="ARBA00039570"/>
    </source>
</evidence>
<dbReference type="FunFam" id="3.20.20.300:FF:000002">
    <property type="entry name" value="Probable beta-glucosidase"/>
    <property type="match status" value="1"/>
</dbReference>
<keyword evidence="10" id="KW-0325">Glycoprotein</keyword>
<sequence>MRRWTRAKFKRSSTAQVTMQNLLLSALAFGVATNAYAPGAAGWDAAYSKAQAALLKLNLTEKVGIATGVGWGAGPCVGNTYPVSSIDYPSLCLQDSPLGVRYANPVTAFPAGINAGATWDRSLLYARGAAIGEEAKGLGVHVQLGPVAGPLGKNPDGGRNWEGFSVDPYLSGVAMEETIQGMQDSGAQACAKHWLGNEQEHNRETMSSNIGDRATHELYVWPFMNAVKANVASVMCSYNKLNQTWACESEALNDLMKTELGFPGYIMTDWNAQHTGVGSALGGLDMTMPGSDFNNSPESKYWGQNLVQAVADGSVPESRVDDMATRILAAWYLLEQDQGYPEVSFSSWDGGKATVDVTGDHATVVRTVARDSIVLLKNENAALPLRQPKTLAIIGQDAIVNPKGPNSCTDRGCNDGTLAMGWGSGTSEFPYLIAPLDAIQAQAKKDGTEIIESTTDSTTAAASAAAAAETAVVFINADAGEGYITVEGHAGDRNHLDPWHNGNELVKSVAAVNKNVIVVVHSVGPITLETILEQPSVKAIVWAGLPGQESGNALVDVLYGSTSPSGKLPYTIAKQASDYGAGWNSALDDNFVEDLFIDYRHFDKNDISPRYEFGYGLSYTTFNYTGLVVSISATSGASDGPIVPGGAEDLFESVGTVSVVIQNTGEVAGAEVAQLYLGLPDSAPSTPPKQLRGFQKLNIQPGEPETATFELTRRDLSYWDVQSQKWVVPAGSFTVYVGSSSRDVREQGKFTVV</sequence>
<dbReference type="EMBL" id="MDDG01000011">
    <property type="protein sequence ID" value="OQE36886.1"/>
    <property type="molecule type" value="Genomic_DNA"/>
</dbReference>
<evidence type="ECO:0000256" key="4">
    <source>
        <dbReference type="ARBA" id="ARBA00005336"/>
    </source>
</evidence>
<dbReference type="SUPFAM" id="SSF51445">
    <property type="entry name" value="(Trans)glycosidases"/>
    <property type="match status" value="1"/>
</dbReference>
<evidence type="ECO:0000259" key="20">
    <source>
        <dbReference type="SMART" id="SM01217"/>
    </source>
</evidence>
<dbReference type="EC" id="3.2.1.21" evidence="5"/>
<dbReference type="InterPro" id="IPR017853">
    <property type="entry name" value="GH"/>
</dbReference>
<evidence type="ECO:0000256" key="8">
    <source>
        <dbReference type="ARBA" id="ARBA00022801"/>
    </source>
</evidence>
<comment type="function">
    <text evidence="14">Beta-glucosidases are one of a number of cellulolytic enzymes involved in the degradation of cellulosic biomass. Catalyzes the last step releasing glucose from the inhibitory cellobiose.</text>
</comment>
<organism evidence="21 22">
    <name type="scientific">Penicillium coprophilum</name>
    <dbReference type="NCBI Taxonomy" id="36646"/>
    <lineage>
        <taxon>Eukaryota</taxon>
        <taxon>Fungi</taxon>
        <taxon>Dikarya</taxon>
        <taxon>Ascomycota</taxon>
        <taxon>Pezizomycotina</taxon>
        <taxon>Eurotiomycetes</taxon>
        <taxon>Eurotiomycetidae</taxon>
        <taxon>Eurotiales</taxon>
        <taxon>Aspergillaceae</taxon>
        <taxon>Penicillium</taxon>
    </lineage>
</organism>
<evidence type="ECO:0000256" key="2">
    <source>
        <dbReference type="ARBA" id="ARBA00004613"/>
    </source>
</evidence>
<dbReference type="GO" id="GO:0030245">
    <property type="term" value="P:cellulose catabolic process"/>
    <property type="evidence" value="ECO:0007669"/>
    <property type="project" value="UniProtKB-KW"/>
</dbReference>
<dbReference type="InterPro" id="IPR002772">
    <property type="entry name" value="Glyco_hydro_3_C"/>
</dbReference>
<dbReference type="Pfam" id="PF14310">
    <property type="entry name" value="Fn3-like"/>
    <property type="match status" value="1"/>
</dbReference>
<dbReference type="GO" id="GO:0005576">
    <property type="term" value="C:extracellular region"/>
    <property type="evidence" value="ECO:0007669"/>
    <property type="project" value="UniProtKB-SubCell"/>
</dbReference>
<dbReference type="InterPro" id="IPR013783">
    <property type="entry name" value="Ig-like_fold"/>
</dbReference>
<dbReference type="STRING" id="36646.A0A1V6UEL5"/>
<evidence type="ECO:0000256" key="11">
    <source>
        <dbReference type="ARBA" id="ARBA00023277"/>
    </source>
</evidence>
<dbReference type="FunFam" id="3.40.50.1700:FF:000003">
    <property type="entry name" value="Probable beta-glucosidase"/>
    <property type="match status" value="1"/>
</dbReference>
<feature type="domain" description="Fibronectin type III-like" evidence="20">
    <location>
        <begin position="671"/>
        <end position="741"/>
    </location>
</feature>
<comment type="caution">
    <text evidence="21">The sequence shown here is derived from an EMBL/GenBank/DDBJ whole genome shotgun (WGS) entry which is preliminary data.</text>
</comment>
<dbReference type="InterPro" id="IPR036881">
    <property type="entry name" value="Glyco_hydro_3_C_sf"/>
</dbReference>
<feature type="chain" id="PRO_5012008862" description="Probable beta-glucosidase L" evidence="19">
    <location>
        <begin position="29"/>
        <end position="753"/>
    </location>
</feature>
<comment type="similarity">
    <text evidence="4">Belongs to the glycosyl hydrolase 3 family.</text>
</comment>
<keyword evidence="6" id="KW-0964">Secreted</keyword>
<dbReference type="InterPro" id="IPR036962">
    <property type="entry name" value="Glyco_hydro_3_N_sf"/>
</dbReference>
<comment type="pathway">
    <text evidence="3">Glycan metabolism; cellulose degradation.</text>
</comment>
<evidence type="ECO:0000256" key="12">
    <source>
        <dbReference type="ARBA" id="ARBA00023295"/>
    </source>
</evidence>
<dbReference type="InterPro" id="IPR050288">
    <property type="entry name" value="Cellulose_deg_GH3"/>
</dbReference>
<comment type="catalytic activity">
    <reaction evidence="1">
        <text>Hydrolysis of terminal, non-reducing beta-D-glucosyl residues with release of beta-D-glucose.</text>
        <dbReference type="EC" id="3.2.1.21"/>
    </reaction>
</comment>
<keyword evidence="7 19" id="KW-0732">Signal</keyword>
<evidence type="ECO:0000256" key="19">
    <source>
        <dbReference type="SAM" id="SignalP"/>
    </source>
</evidence>
<keyword evidence="22" id="KW-1185">Reference proteome</keyword>
<dbReference type="FunFam" id="2.60.40.10:FF:000757">
    <property type="entry name" value="Beta-glucosidase G"/>
    <property type="match status" value="1"/>
</dbReference>
<keyword evidence="9" id="KW-0136">Cellulose degradation</keyword>
<evidence type="ECO:0000256" key="18">
    <source>
        <dbReference type="ARBA" id="ARBA00041804"/>
    </source>
</evidence>
<gene>
    <name evidence="21" type="ORF">PENCOP_c011G00010</name>
</gene>
<dbReference type="Proteomes" id="UP000191500">
    <property type="component" value="Unassembled WGS sequence"/>
</dbReference>
<dbReference type="InterPro" id="IPR026891">
    <property type="entry name" value="Fn3-like"/>
</dbReference>
<evidence type="ECO:0000256" key="1">
    <source>
        <dbReference type="ARBA" id="ARBA00000448"/>
    </source>
</evidence>
<name>A0A1V6UEL5_9EURO</name>
<evidence type="ECO:0000256" key="16">
    <source>
        <dbReference type="ARBA" id="ARBA00041281"/>
    </source>
</evidence>
<dbReference type="AlphaFoldDB" id="A0A1V6UEL5"/>
<reference evidence="22" key="1">
    <citation type="journal article" date="2017" name="Nat. Microbiol.">
        <title>Global analysis of biosynthetic gene clusters reveals vast potential of secondary metabolite production in Penicillium species.</title>
        <authorList>
            <person name="Nielsen J.C."/>
            <person name="Grijseels S."/>
            <person name="Prigent S."/>
            <person name="Ji B."/>
            <person name="Dainat J."/>
            <person name="Nielsen K.F."/>
            <person name="Frisvad J.C."/>
            <person name="Workman M."/>
            <person name="Nielsen J."/>
        </authorList>
    </citation>
    <scope>NUCLEOTIDE SEQUENCE [LARGE SCALE GENOMIC DNA]</scope>
    <source>
        <strain evidence="22">IBT 31321</strain>
    </source>
</reference>
<evidence type="ECO:0000256" key="6">
    <source>
        <dbReference type="ARBA" id="ARBA00022525"/>
    </source>
</evidence>
<keyword evidence="13" id="KW-0624">Polysaccharide degradation</keyword>
<evidence type="ECO:0000256" key="17">
    <source>
        <dbReference type="ARBA" id="ARBA00041588"/>
    </source>
</evidence>
<evidence type="ECO:0000313" key="22">
    <source>
        <dbReference type="Proteomes" id="UP000191500"/>
    </source>
</evidence>
<dbReference type="Pfam" id="PF00933">
    <property type="entry name" value="Glyco_hydro_3"/>
    <property type="match status" value="1"/>
</dbReference>
<evidence type="ECO:0000256" key="14">
    <source>
        <dbReference type="ARBA" id="ARBA00024983"/>
    </source>
</evidence>
<keyword evidence="11" id="KW-0119">Carbohydrate metabolism</keyword>
<dbReference type="Pfam" id="PF01915">
    <property type="entry name" value="Glyco_hydro_3_C"/>
    <property type="match status" value="1"/>
</dbReference>
<dbReference type="SUPFAM" id="SSF52279">
    <property type="entry name" value="Beta-D-glucan exohydrolase, C-terminal domain"/>
    <property type="match status" value="1"/>
</dbReference>
<evidence type="ECO:0000256" key="13">
    <source>
        <dbReference type="ARBA" id="ARBA00023326"/>
    </source>
</evidence>
<evidence type="ECO:0000256" key="9">
    <source>
        <dbReference type="ARBA" id="ARBA00023001"/>
    </source>
</evidence>
<dbReference type="PRINTS" id="PR00133">
    <property type="entry name" value="GLHYDRLASE3"/>
</dbReference>
<evidence type="ECO:0000256" key="7">
    <source>
        <dbReference type="ARBA" id="ARBA00022729"/>
    </source>
</evidence>
<comment type="subcellular location">
    <subcellularLocation>
        <location evidence="2">Secreted</location>
    </subcellularLocation>
</comment>
<dbReference type="GO" id="GO:0008422">
    <property type="term" value="F:beta-glucosidase activity"/>
    <property type="evidence" value="ECO:0007669"/>
    <property type="project" value="UniProtKB-EC"/>
</dbReference>
<dbReference type="Gene3D" id="2.60.40.10">
    <property type="entry name" value="Immunoglobulins"/>
    <property type="match status" value="1"/>
</dbReference>
<dbReference type="Gene3D" id="3.40.50.1700">
    <property type="entry name" value="Glycoside hydrolase family 3 C-terminal domain"/>
    <property type="match status" value="1"/>
</dbReference>
<evidence type="ECO:0000256" key="10">
    <source>
        <dbReference type="ARBA" id="ARBA00023180"/>
    </source>
</evidence>
<feature type="signal peptide" evidence="19">
    <location>
        <begin position="1"/>
        <end position="28"/>
    </location>
</feature>